<keyword evidence="1 2" id="KW-0597">Phosphoprotein</keyword>
<comment type="caution">
    <text evidence="4">The sequence shown here is derived from an EMBL/GenBank/DDBJ whole genome shotgun (WGS) entry which is preliminary data.</text>
</comment>
<dbReference type="PROSITE" id="PS50110">
    <property type="entry name" value="RESPONSE_REGULATORY"/>
    <property type="match status" value="1"/>
</dbReference>
<dbReference type="CDD" id="cd00156">
    <property type="entry name" value="REC"/>
    <property type="match status" value="1"/>
</dbReference>
<accession>A0A8E3ASC2</accession>
<gene>
    <name evidence="4" type="ORF">C8N38_101374</name>
</gene>
<keyword evidence="5" id="KW-1185">Reference proteome</keyword>
<protein>
    <submittedName>
        <fullName evidence="4">CheY-like chemotaxis protein</fullName>
    </submittedName>
</protein>
<evidence type="ECO:0000256" key="2">
    <source>
        <dbReference type="PROSITE-ProRule" id="PRU00169"/>
    </source>
</evidence>
<dbReference type="PANTHER" id="PTHR44591">
    <property type="entry name" value="STRESS RESPONSE REGULATOR PROTEIN 1"/>
    <property type="match status" value="1"/>
</dbReference>
<name>A0A8E3ASC2_9RHOB</name>
<dbReference type="SUPFAM" id="SSF52172">
    <property type="entry name" value="CheY-like"/>
    <property type="match status" value="1"/>
</dbReference>
<dbReference type="AlphaFoldDB" id="A0A8E3ASC2"/>
<dbReference type="InterPro" id="IPR001789">
    <property type="entry name" value="Sig_transdc_resp-reg_receiver"/>
</dbReference>
<dbReference type="Proteomes" id="UP000244037">
    <property type="component" value="Unassembled WGS sequence"/>
</dbReference>
<evidence type="ECO:0000259" key="3">
    <source>
        <dbReference type="PROSITE" id="PS50110"/>
    </source>
</evidence>
<organism evidence="4 5">
    <name type="scientific">Rhodovulum kholense</name>
    <dbReference type="NCBI Taxonomy" id="453584"/>
    <lineage>
        <taxon>Bacteria</taxon>
        <taxon>Pseudomonadati</taxon>
        <taxon>Pseudomonadota</taxon>
        <taxon>Alphaproteobacteria</taxon>
        <taxon>Rhodobacterales</taxon>
        <taxon>Paracoccaceae</taxon>
        <taxon>Rhodovulum</taxon>
    </lineage>
</organism>
<dbReference type="InterPro" id="IPR011006">
    <property type="entry name" value="CheY-like_superfamily"/>
</dbReference>
<dbReference type="Gene3D" id="3.40.50.2300">
    <property type="match status" value="1"/>
</dbReference>
<dbReference type="GO" id="GO:0000160">
    <property type="term" value="P:phosphorelay signal transduction system"/>
    <property type="evidence" value="ECO:0007669"/>
    <property type="project" value="InterPro"/>
</dbReference>
<evidence type="ECO:0000313" key="4">
    <source>
        <dbReference type="EMBL" id="PTW52069.1"/>
    </source>
</evidence>
<feature type="modified residue" description="4-aspartylphosphate" evidence="2">
    <location>
        <position position="58"/>
    </location>
</feature>
<dbReference type="RefSeq" id="WP_108023350.1">
    <property type="nucleotide sequence ID" value="NZ_QAYC01000001.1"/>
</dbReference>
<proteinExistence type="predicted"/>
<dbReference type="OrthoDB" id="9789181at2"/>
<dbReference type="Pfam" id="PF00072">
    <property type="entry name" value="Response_reg"/>
    <property type="match status" value="1"/>
</dbReference>
<dbReference type="EMBL" id="QAYC01000001">
    <property type="protein sequence ID" value="PTW52069.1"/>
    <property type="molecule type" value="Genomic_DNA"/>
</dbReference>
<sequence>MTQSAPICLVVEDTDFDRMIMQRKLAAIDKSLQVRFAATLAEARQCLYEEPISIIFLDNSLPDGKGANFALELSAHRGWSQIPVVMVSDWPSPFMSAKAEAANVVAIWTKTEFTALTVAEVLRSRGLMV</sequence>
<dbReference type="PANTHER" id="PTHR44591:SF3">
    <property type="entry name" value="RESPONSE REGULATORY DOMAIN-CONTAINING PROTEIN"/>
    <property type="match status" value="1"/>
</dbReference>
<feature type="domain" description="Response regulatory" evidence="3">
    <location>
        <begin position="7"/>
        <end position="125"/>
    </location>
</feature>
<evidence type="ECO:0000313" key="5">
    <source>
        <dbReference type="Proteomes" id="UP000244037"/>
    </source>
</evidence>
<evidence type="ECO:0000256" key="1">
    <source>
        <dbReference type="ARBA" id="ARBA00022553"/>
    </source>
</evidence>
<reference evidence="4 5" key="1">
    <citation type="submission" date="2018-04" db="EMBL/GenBank/DDBJ databases">
        <title>Genomic Encyclopedia of Archaeal and Bacterial Type Strains, Phase II (KMG-II): from individual species to whole genera.</title>
        <authorList>
            <person name="Goeker M."/>
        </authorList>
    </citation>
    <scope>NUCLEOTIDE SEQUENCE [LARGE SCALE GENOMIC DNA]</scope>
    <source>
        <strain evidence="4 5">DSM 19783</strain>
    </source>
</reference>
<dbReference type="InterPro" id="IPR050595">
    <property type="entry name" value="Bact_response_regulator"/>
</dbReference>